<keyword evidence="1" id="KW-1133">Transmembrane helix</keyword>
<feature type="transmembrane region" description="Helical" evidence="1">
    <location>
        <begin position="9"/>
        <end position="27"/>
    </location>
</feature>
<sequence length="112" mass="12067">MPIQLGQSLLLYILLAVIFILGASMWLTRSGVVDSLLNRGGGEQSAKGLKVRARQVTKSFNNEGNGKQNLDNASIICDGPSEATNLLTALFQFIIYLVRGGKYKADGGHKSK</sequence>
<proteinExistence type="predicted"/>
<evidence type="ECO:0000256" key="1">
    <source>
        <dbReference type="SAM" id="Phobius"/>
    </source>
</evidence>
<dbReference type="EMBL" id="CP039353">
    <property type="protein sequence ID" value="QCE08086.1"/>
    <property type="molecule type" value="Genomic_DNA"/>
</dbReference>
<accession>A0A4D6N2U1</accession>
<evidence type="ECO:0000313" key="3">
    <source>
        <dbReference type="Proteomes" id="UP000501690"/>
    </source>
</evidence>
<protein>
    <submittedName>
        <fullName evidence="2">Uncharacterized protein</fullName>
    </submittedName>
</protein>
<evidence type="ECO:0000313" key="2">
    <source>
        <dbReference type="EMBL" id="QCE08086.1"/>
    </source>
</evidence>
<keyword evidence="3" id="KW-1185">Reference proteome</keyword>
<reference evidence="2 3" key="1">
    <citation type="submission" date="2019-04" db="EMBL/GenBank/DDBJ databases">
        <title>An improved genome assembly and genetic linkage map for asparagus bean, Vigna unguiculata ssp. sesquipedialis.</title>
        <authorList>
            <person name="Xia Q."/>
            <person name="Zhang R."/>
            <person name="Dong Y."/>
        </authorList>
    </citation>
    <scope>NUCLEOTIDE SEQUENCE [LARGE SCALE GENOMIC DNA]</scope>
    <source>
        <tissue evidence="2">Leaf</tissue>
    </source>
</reference>
<dbReference type="Gramene" id="Vigun07g215700.1.v1.2">
    <property type="protein sequence ID" value="Vigun07g215700.1.v1.2"/>
    <property type="gene ID" value="Vigun07g215700.v1.2"/>
</dbReference>
<keyword evidence="1" id="KW-0472">Membrane</keyword>
<dbReference type="AlphaFoldDB" id="A0A4D6N2U1"/>
<organism evidence="2 3">
    <name type="scientific">Vigna unguiculata</name>
    <name type="common">Cowpea</name>
    <dbReference type="NCBI Taxonomy" id="3917"/>
    <lineage>
        <taxon>Eukaryota</taxon>
        <taxon>Viridiplantae</taxon>
        <taxon>Streptophyta</taxon>
        <taxon>Embryophyta</taxon>
        <taxon>Tracheophyta</taxon>
        <taxon>Spermatophyta</taxon>
        <taxon>Magnoliopsida</taxon>
        <taxon>eudicotyledons</taxon>
        <taxon>Gunneridae</taxon>
        <taxon>Pentapetalae</taxon>
        <taxon>rosids</taxon>
        <taxon>fabids</taxon>
        <taxon>Fabales</taxon>
        <taxon>Fabaceae</taxon>
        <taxon>Papilionoideae</taxon>
        <taxon>50 kb inversion clade</taxon>
        <taxon>NPAAA clade</taxon>
        <taxon>indigoferoid/millettioid clade</taxon>
        <taxon>Phaseoleae</taxon>
        <taxon>Vigna</taxon>
    </lineage>
</organism>
<gene>
    <name evidence="2" type="ORF">DEO72_LG9g3110</name>
</gene>
<name>A0A4D6N2U1_VIGUN</name>
<dbReference type="Proteomes" id="UP000501690">
    <property type="component" value="Linkage Group LG9"/>
</dbReference>
<keyword evidence="1" id="KW-0812">Transmembrane</keyword>